<protein>
    <submittedName>
        <fullName evidence="9">Myosin-binding protein 5</fullName>
    </submittedName>
</protein>
<dbReference type="Gramene" id="rna-CFP56_51772">
    <property type="protein sequence ID" value="cds-POE48234.1"/>
    <property type="gene ID" value="gene-CFP56_51772"/>
</dbReference>
<evidence type="ECO:0000256" key="4">
    <source>
        <dbReference type="ARBA" id="ARBA00023136"/>
    </source>
</evidence>
<feature type="compositionally biased region" description="Basic and acidic residues" evidence="6">
    <location>
        <begin position="547"/>
        <end position="556"/>
    </location>
</feature>
<evidence type="ECO:0000256" key="6">
    <source>
        <dbReference type="SAM" id="MobiDB-lite"/>
    </source>
</evidence>
<evidence type="ECO:0000256" key="7">
    <source>
        <dbReference type="SAM" id="Phobius"/>
    </source>
</evidence>
<dbReference type="AlphaFoldDB" id="A0AAW0M1D3"/>
<organism evidence="9">
    <name type="scientific">Quercus suber</name>
    <name type="common">Cork oak</name>
    <dbReference type="NCBI Taxonomy" id="58331"/>
    <lineage>
        <taxon>Eukaryota</taxon>
        <taxon>Viridiplantae</taxon>
        <taxon>Streptophyta</taxon>
        <taxon>Embryophyta</taxon>
        <taxon>Tracheophyta</taxon>
        <taxon>Spermatophyta</taxon>
        <taxon>Magnoliopsida</taxon>
        <taxon>eudicotyledons</taxon>
        <taxon>Gunneridae</taxon>
        <taxon>Pentapetalae</taxon>
        <taxon>rosids</taxon>
        <taxon>fabids</taxon>
        <taxon>Fagales</taxon>
        <taxon>Fagaceae</taxon>
        <taxon>Quercus</taxon>
    </lineage>
</organism>
<reference evidence="9" key="3">
    <citation type="submission" date="2023-07" db="EMBL/GenBank/DDBJ databases">
        <title>An improved reference 1 genome and first organelle genomes of Quercus suber.</title>
        <authorList>
            <consortium name="Genosuber Consortium"/>
            <person name="Usie A."/>
            <person name="Serra O."/>
            <person name="Barros P."/>
        </authorList>
    </citation>
    <scope>NUCLEOTIDE SEQUENCE</scope>
    <source>
        <strain evidence="9">HL8</strain>
        <tissue evidence="9">Leaves</tissue>
    </source>
</reference>
<feature type="compositionally biased region" description="Basic and acidic residues" evidence="6">
    <location>
        <begin position="530"/>
        <end position="539"/>
    </location>
</feature>
<evidence type="ECO:0000313" key="9">
    <source>
        <dbReference type="EMBL" id="KAK7857375.1"/>
    </source>
</evidence>
<reference evidence="9" key="2">
    <citation type="journal article" date="2018" name="Sci. Data">
        <title>The draft genome sequence of cork oak.</title>
        <authorList>
            <person name="Ramos A.M."/>
            <person name="Usie A."/>
            <person name="Barbosa P."/>
            <person name="Barros P.M."/>
            <person name="Capote T."/>
            <person name="Chaves I."/>
            <person name="Simoes F."/>
            <person name="Abreu I."/>
            <person name="Carrasquinho I."/>
            <person name="Faro C."/>
            <person name="Guimaraes J.B."/>
            <person name="Mendonca D."/>
            <person name="Nobrega F."/>
            <person name="Rodrigues L."/>
            <person name="Saibo N.J.M."/>
            <person name="Varela M.C."/>
            <person name="Egas C."/>
            <person name="Matos J."/>
            <person name="Miguel C.M."/>
            <person name="Oliveira M.M."/>
            <person name="Ricardo C.P."/>
            <person name="Goncalves S."/>
        </authorList>
    </citation>
    <scope>NUCLEOTIDE SEQUENCE [LARGE SCALE GENOMIC DNA]</scope>
    <source>
        <strain evidence="9">HL8</strain>
    </source>
</reference>
<dbReference type="GO" id="GO:0016020">
    <property type="term" value="C:membrane"/>
    <property type="evidence" value="ECO:0007669"/>
    <property type="project" value="UniProtKB-SubCell"/>
</dbReference>
<dbReference type="InterPro" id="IPR039306">
    <property type="entry name" value="MYOB"/>
</dbReference>
<comment type="subcellular location">
    <subcellularLocation>
        <location evidence="1">Membrane</location>
        <topology evidence="1">Single-pass membrane protein</topology>
    </subcellularLocation>
</comment>
<dbReference type="PROSITE" id="PS51775">
    <property type="entry name" value="GTD_BINDING"/>
    <property type="match status" value="1"/>
</dbReference>
<accession>A0AAW0M1D3</accession>
<feature type="domain" description="GTD-binding" evidence="8">
    <location>
        <begin position="336"/>
        <end position="434"/>
    </location>
</feature>
<dbReference type="EMBL" id="PKMF04000028">
    <property type="protein sequence ID" value="KAK7857375.1"/>
    <property type="molecule type" value="Genomic_DNA"/>
</dbReference>
<comment type="caution">
    <text evidence="9">The sequence shown here is derived from an EMBL/GenBank/DDBJ whole genome shotgun (WGS) entry which is preliminary data.</text>
</comment>
<sequence>MAKRSFTRFVEQELGKFPHFLVCAVLEWVLIILLFTYGFLVFVANEFAKYFELPMPCLLCSRIDHLLVNRKPDSYYNDSICEGHKQEVSYLAYCHGHNRLSDIRKMCEGCLFSFATGKQSDRDTYKSLVGILHKDLEGFVEDINPIHLSLPALKEDNTLEVEKNSINRCSCCGEPLKVKSSYSKGKGAGAHSQAPAPAPTPSPRSSFVTLRNEEFRNLDSPRIRYTELKFMSGNDTLSEDEDGLSATNSDIQFPVKEDVKAATVPLLTETVDLNDDASKTPNFDKGNKFFGISLTDSPTNSPRWAPRITRKSSLSKLAFASESVEGKLPNEAESDSILHYLTKQVHLDRKTLVALYMELDEERNASAVAANNAMAMITRLQAEKAAVHMEALQYQRMMEEQAEYEEEALGLTNELLAKREEEIKILEAELEAYRQKYGCLSEDDFRRSEIEAAEDYREYTPYSPDGAKSESDSVNVGVNEGDINREKRHNNYLALSTQEANGGGTLSAVLKDFKAGRTNSLGRFKKPDRRNRLSSERIHFSQSGSDGIEHTNDKTGKQRKAILTRELSLLSNRVKALKADGGFIENAAQKLGKESEGTNLLTEIYQNLWKLRQIVIMPPEENDA</sequence>
<proteinExistence type="predicted"/>
<dbReference type="PANTHER" id="PTHR31448:SF9">
    <property type="entry name" value="MYOSIN-BINDING PROTEIN 6-RELATED"/>
    <property type="match status" value="1"/>
</dbReference>
<evidence type="ECO:0000256" key="1">
    <source>
        <dbReference type="ARBA" id="ARBA00004167"/>
    </source>
</evidence>
<name>A0AAW0M1D3_QUESU</name>
<keyword evidence="4 7" id="KW-0472">Membrane</keyword>
<feature type="transmembrane region" description="Helical" evidence="7">
    <location>
        <begin position="20"/>
        <end position="44"/>
    </location>
</feature>
<gene>
    <name evidence="9" type="primary">MYOB5</name>
    <name evidence="9" type="ORF">CFP56_018562</name>
</gene>
<evidence type="ECO:0000256" key="5">
    <source>
        <dbReference type="SAM" id="Coils"/>
    </source>
</evidence>
<dbReference type="InterPro" id="IPR007656">
    <property type="entry name" value="GTD-bd"/>
</dbReference>
<feature type="region of interest" description="Disordered" evidence="6">
    <location>
        <begin position="183"/>
        <end position="207"/>
    </location>
</feature>
<dbReference type="Pfam" id="PF04576">
    <property type="entry name" value="Zein-binding"/>
    <property type="match status" value="1"/>
</dbReference>
<evidence type="ECO:0000256" key="3">
    <source>
        <dbReference type="ARBA" id="ARBA00022989"/>
    </source>
</evidence>
<reference evidence="9" key="1">
    <citation type="submission" date="2017-12" db="EMBL/GenBank/DDBJ databases">
        <authorList>
            <person name="Barbosa P."/>
            <person name="Usie A."/>
            <person name="Ramos A.M."/>
        </authorList>
    </citation>
    <scope>NUCLEOTIDE SEQUENCE</scope>
    <source>
        <strain evidence="9">HL8</strain>
        <tissue evidence="9">Leaves</tissue>
    </source>
</reference>
<feature type="coiled-coil region" evidence="5">
    <location>
        <begin position="394"/>
        <end position="443"/>
    </location>
</feature>
<dbReference type="GO" id="GO:0080115">
    <property type="term" value="F:myosin XI tail binding"/>
    <property type="evidence" value="ECO:0007669"/>
    <property type="project" value="UniProtKB-ARBA"/>
</dbReference>
<dbReference type="PANTHER" id="PTHR31448">
    <property type="entry name" value="MYOSIN-BINDING PROTEIN 2"/>
    <property type="match status" value="1"/>
</dbReference>
<evidence type="ECO:0000259" key="8">
    <source>
        <dbReference type="PROSITE" id="PS51775"/>
    </source>
</evidence>
<keyword evidence="2 7" id="KW-0812">Transmembrane</keyword>
<keyword evidence="5" id="KW-0175">Coiled coil</keyword>
<evidence type="ECO:0000256" key="2">
    <source>
        <dbReference type="ARBA" id="ARBA00022692"/>
    </source>
</evidence>
<keyword evidence="3 7" id="KW-1133">Transmembrane helix</keyword>
<feature type="region of interest" description="Disordered" evidence="6">
    <location>
        <begin position="520"/>
        <end position="559"/>
    </location>
</feature>